<evidence type="ECO:0000256" key="5">
    <source>
        <dbReference type="ARBA" id="ARBA00022777"/>
    </source>
</evidence>
<name>A0A8I2H2Z7_RHILV</name>
<dbReference type="SMART" id="SM00387">
    <property type="entry name" value="HATPase_c"/>
    <property type="match status" value="1"/>
</dbReference>
<sequence length="379" mass="41588">MTAIDTQSSMPAEDLEDLYENAPCGYLSLQLDGRIVKVNRTLSTWIGIPAEQLLGKRLHDLLNTSGRIFYETHFAPLLRMQGFFNEVALDLVTVDGKKLPVLANAMERRAENGALLFTRVTMFQAAERRRYERELVEARAAADAAGATIKAKLAFEQQTAELREEFIAVLGHDLRNPLASISAAARILRKEKQTDRAIKVLDLMQGSVVRMSALIDNVLDFARGRLGGGITLERRSEHLEPLLRQVIEELRFSHLDRAIEVTIEFDGPIDCDSGRIGQLVSNLLGNALTHGAPDEPVRLSAATVDGKLELWIANGGAPISSEAMTGLFQPFFKGEAGTSQRGLGLGLHIASEIARAHGGTITVSSDDKETRFTFVMPLD</sequence>
<dbReference type="Pfam" id="PF00512">
    <property type="entry name" value="HisKA"/>
    <property type="match status" value="1"/>
</dbReference>
<feature type="domain" description="Histidine kinase" evidence="7">
    <location>
        <begin position="169"/>
        <end position="379"/>
    </location>
</feature>
<dbReference type="InterPro" id="IPR004358">
    <property type="entry name" value="Sig_transdc_His_kin-like_C"/>
</dbReference>
<dbReference type="Pfam" id="PF00989">
    <property type="entry name" value="PAS"/>
    <property type="match status" value="1"/>
</dbReference>
<dbReference type="PROSITE" id="PS50112">
    <property type="entry name" value="PAS"/>
    <property type="match status" value="1"/>
</dbReference>
<dbReference type="EC" id="2.7.13.3" evidence="2"/>
<dbReference type="GO" id="GO:0000155">
    <property type="term" value="F:phosphorelay sensor kinase activity"/>
    <property type="evidence" value="ECO:0007669"/>
    <property type="project" value="InterPro"/>
</dbReference>
<dbReference type="Pfam" id="PF02518">
    <property type="entry name" value="HATPase_c"/>
    <property type="match status" value="1"/>
</dbReference>
<dbReference type="AlphaFoldDB" id="A0A8I2H2Z7"/>
<dbReference type="InterPro" id="IPR003594">
    <property type="entry name" value="HATPase_dom"/>
</dbReference>
<evidence type="ECO:0000259" key="8">
    <source>
        <dbReference type="PROSITE" id="PS50112"/>
    </source>
</evidence>
<accession>A0A8I2H2Z7</accession>
<dbReference type="InterPro" id="IPR013767">
    <property type="entry name" value="PAS_fold"/>
</dbReference>
<dbReference type="Gene3D" id="3.30.450.20">
    <property type="entry name" value="PAS domain"/>
    <property type="match status" value="1"/>
</dbReference>
<dbReference type="Gene3D" id="1.10.287.130">
    <property type="match status" value="1"/>
</dbReference>
<dbReference type="Proteomes" id="UP000662259">
    <property type="component" value="Unassembled WGS sequence"/>
</dbReference>
<evidence type="ECO:0000256" key="3">
    <source>
        <dbReference type="ARBA" id="ARBA00022553"/>
    </source>
</evidence>
<comment type="catalytic activity">
    <reaction evidence="1">
        <text>ATP + protein L-histidine = ADP + protein N-phospho-L-histidine.</text>
        <dbReference type="EC" id="2.7.13.3"/>
    </reaction>
</comment>
<evidence type="ECO:0000256" key="6">
    <source>
        <dbReference type="ARBA" id="ARBA00023136"/>
    </source>
</evidence>
<keyword evidence="5" id="KW-0418">Kinase</keyword>
<gene>
    <name evidence="9" type="ORF">GFL91_27170</name>
</gene>
<dbReference type="CDD" id="cd00082">
    <property type="entry name" value="HisKA"/>
    <property type="match status" value="1"/>
</dbReference>
<dbReference type="PANTHER" id="PTHR42878">
    <property type="entry name" value="TWO-COMPONENT HISTIDINE KINASE"/>
    <property type="match status" value="1"/>
</dbReference>
<dbReference type="GO" id="GO:0016020">
    <property type="term" value="C:membrane"/>
    <property type="evidence" value="ECO:0007669"/>
    <property type="project" value="UniProtKB-SubCell"/>
</dbReference>
<dbReference type="RefSeq" id="WP_131623035.1">
    <property type="nucleotide sequence ID" value="NZ_SJMF01000018.1"/>
</dbReference>
<dbReference type="PROSITE" id="PS50109">
    <property type="entry name" value="HIS_KIN"/>
    <property type="match status" value="1"/>
</dbReference>
<dbReference type="SUPFAM" id="SSF47384">
    <property type="entry name" value="Homodimeric domain of signal transducing histidine kinase"/>
    <property type="match status" value="1"/>
</dbReference>
<dbReference type="GO" id="GO:0007234">
    <property type="term" value="P:osmosensory signaling via phosphorelay pathway"/>
    <property type="evidence" value="ECO:0007669"/>
    <property type="project" value="TreeGrafter"/>
</dbReference>
<dbReference type="PANTHER" id="PTHR42878:SF13">
    <property type="entry name" value="HISTIDINE KINASE"/>
    <property type="match status" value="1"/>
</dbReference>
<comment type="caution">
    <text evidence="9">The sequence shown here is derived from an EMBL/GenBank/DDBJ whole genome shotgun (WGS) entry which is preliminary data.</text>
</comment>
<evidence type="ECO:0000256" key="4">
    <source>
        <dbReference type="ARBA" id="ARBA00022679"/>
    </source>
</evidence>
<reference evidence="9" key="1">
    <citation type="submission" date="2019-10" db="EMBL/GenBank/DDBJ databases">
        <title>Rhizobium leguminosarum symbiovar viciae collection.</title>
        <authorList>
            <person name="Boivin S."/>
            <person name="Lepetit M."/>
        </authorList>
    </citation>
    <scope>NUCLEOTIDE SEQUENCE</scope>
    <source>
        <strain evidence="9">L143</strain>
    </source>
</reference>
<evidence type="ECO:0000259" key="7">
    <source>
        <dbReference type="PROSITE" id="PS50109"/>
    </source>
</evidence>
<dbReference type="InterPro" id="IPR050351">
    <property type="entry name" value="BphY/WalK/GraS-like"/>
</dbReference>
<keyword evidence="4" id="KW-0808">Transferase</keyword>
<evidence type="ECO:0000256" key="2">
    <source>
        <dbReference type="ARBA" id="ARBA00012438"/>
    </source>
</evidence>
<dbReference type="GO" id="GO:0006355">
    <property type="term" value="P:regulation of DNA-templated transcription"/>
    <property type="evidence" value="ECO:0007669"/>
    <property type="project" value="InterPro"/>
</dbReference>
<dbReference type="GO" id="GO:0030295">
    <property type="term" value="F:protein kinase activator activity"/>
    <property type="evidence" value="ECO:0007669"/>
    <property type="project" value="TreeGrafter"/>
</dbReference>
<dbReference type="InterPro" id="IPR036097">
    <property type="entry name" value="HisK_dim/P_sf"/>
</dbReference>
<dbReference type="CDD" id="cd00075">
    <property type="entry name" value="HATPase"/>
    <property type="match status" value="1"/>
</dbReference>
<dbReference type="PRINTS" id="PR00344">
    <property type="entry name" value="BCTRLSENSOR"/>
</dbReference>
<feature type="domain" description="PAS" evidence="8">
    <location>
        <begin position="11"/>
        <end position="63"/>
    </location>
</feature>
<dbReference type="NCBIfam" id="TIGR00229">
    <property type="entry name" value="sensory_box"/>
    <property type="match status" value="1"/>
</dbReference>
<protein>
    <recommendedName>
        <fullName evidence="2">histidine kinase</fullName>
        <ecNumber evidence="2">2.7.13.3</ecNumber>
    </recommendedName>
</protein>
<evidence type="ECO:0000256" key="1">
    <source>
        <dbReference type="ARBA" id="ARBA00000085"/>
    </source>
</evidence>
<dbReference type="Gene3D" id="3.30.565.10">
    <property type="entry name" value="Histidine kinase-like ATPase, C-terminal domain"/>
    <property type="match status" value="1"/>
</dbReference>
<dbReference type="InterPro" id="IPR036890">
    <property type="entry name" value="HATPase_C_sf"/>
</dbReference>
<dbReference type="CDD" id="cd00130">
    <property type="entry name" value="PAS"/>
    <property type="match status" value="1"/>
</dbReference>
<dbReference type="InterPro" id="IPR035965">
    <property type="entry name" value="PAS-like_dom_sf"/>
</dbReference>
<dbReference type="InterPro" id="IPR003661">
    <property type="entry name" value="HisK_dim/P_dom"/>
</dbReference>
<dbReference type="GO" id="GO:0000156">
    <property type="term" value="F:phosphorelay response regulator activity"/>
    <property type="evidence" value="ECO:0007669"/>
    <property type="project" value="TreeGrafter"/>
</dbReference>
<evidence type="ECO:0000313" key="10">
    <source>
        <dbReference type="Proteomes" id="UP000662259"/>
    </source>
</evidence>
<organism evidence="9 10">
    <name type="scientific">Rhizobium leguminosarum bv. viciae</name>
    <dbReference type="NCBI Taxonomy" id="387"/>
    <lineage>
        <taxon>Bacteria</taxon>
        <taxon>Pseudomonadati</taxon>
        <taxon>Pseudomonadota</taxon>
        <taxon>Alphaproteobacteria</taxon>
        <taxon>Hyphomicrobiales</taxon>
        <taxon>Rhizobiaceae</taxon>
        <taxon>Rhizobium/Agrobacterium group</taxon>
        <taxon>Rhizobium</taxon>
    </lineage>
</organism>
<keyword evidence="3" id="KW-0597">Phosphoprotein</keyword>
<dbReference type="InterPro" id="IPR005467">
    <property type="entry name" value="His_kinase_dom"/>
</dbReference>
<evidence type="ECO:0000313" key="9">
    <source>
        <dbReference type="EMBL" id="NKM48578.1"/>
    </source>
</evidence>
<proteinExistence type="predicted"/>
<keyword evidence="6" id="KW-0472">Membrane</keyword>
<dbReference type="EMBL" id="WIEZ01000017">
    <property type="protein sequence ID" value="NKM48578.1"/>
    <property type="molecule type" value="Genomic_DNA"/>
</dbReference>
<dbReference type="SUPFAM" id="SSF55874">
    <property type="entry name" value="ATPase domain of HSP90 chaperone/DNA topoisomerase II/histidine kinase"/>
    <property type="match status" value="1"/>
</dbReference>
<dbReference type="SMART" id="SM00091">
    <property type="entry name" value="PAS"/>
    <property type="match status" value="1"/>
</dbReference>
<dbReference type="SMART" id="SM00388">
    <property type="entry name" value="HisKA"/>
    <property type="match status" value="1"/>
</dbReference>
<dbReference type="InterPro" id="IPR000014">
    <property type="entry name" value="PAS"/>
</dbReference>
<dbReference type="SUPFAM" id="SSF55785">
    <property type="entry name" value="PYP-like sensor domain (PAS domain)"/>
    <property type="match status" value="1"/>
</dbReference>